<dbReference type="AlphaFoldDB" id="A0A8B6X309"/>
<evidence type="ECO:0000256" key="1">
    <source>
        <dbReference type="SAM" id="MobiDB-lite"/>
    </source>
</evidence>
<name>A0A8B6X309_9BURK</name>
<sequence length="99" mass="10848">MTTLPKLVTPAQFAAKKHRAKAEDRTRNLPRRIARAKACMKARREAKAEHDDLLGVLWWLTVIVLCLSLIGCAYGLIVTTTTQAEQLLALAASAHGGVR</sequence>
<keyword evidence="2" id="KW-0472">Membrane</keyword>
<evidence type="ECO:0000256" key="2">
    <source>
        <dbReference type="SAM" id="Phobius"/>
    </source>
</evidence>
<reference evidence="4" key="1">
    <citation type="submission" date="2025-08" db="UniProtKB">
        <authorList>
            <consortium name="RefSeq"/>
        </authorList>
    </citation>
    <scope>IDENTIFICATION</scope>
</reference>
<keyword evidence="3" id="KW-1185">Reference proteome</keyword>
<feature type="region of interest" description="Disordered" evidence="1">
    <location>
        <begin position="1"/>
        <end position="27"/>
    </location>
</feature>
<keyword evidence="2" id="KW-0812">Transmembrane</keyword>
<evidence type="ECO:0000313" key="3">
    <source>
        <dbReference type="Proteomes" id="UP000675920"/>
    </source>
</evidence>
<dbReference type="Proteomes" id="UP000675920">
    <property type="component" value="Unplaced"/>
</dbReference>
<accession>A0A8B6X309</accession>
<keyword evidence="2" id="KW-1133">Transmembrane helix</keyword>
<evidence type="ECO:0000313" key="4">
    <source>
        <dbReference type="RefSeq" id="WP_028310961.1"/>
    </source>
</evidence>
<proteinExistence type="predicted"/>
<protein>
    <submittedName>
        <fullName evidence="4">Uncharacterized protein</fullName>
    </submittedName>
</protein>
<organism evidence="3 4">
    <name type="scientific">Derxia gummosa DSM 723</name>
    <dbReference type="NCBI Taxonomy" id="1121388"/>
    <lineage>
        <taxon>Bacteria</taxon>
        <taxon>Pseudomonadati</taxon>
        <taxon>Pseudomonadota</taxon>
        <taxon>Betaproteobacteria</taxon>
        <taxon>Burkholderiales</taxon>
        <taxon>Alcaligenaceae</taxon>
        <taxon>Derxia</taxon>
    </lineage>
</organism>
<feature type="transmembrane region" description="Helical" evidence="2">
    <location>
        <begin position="56"/>
        <end position="77"/>
    </location>
</feature>
<dbReference type="RefSeq" id="WP_028310961.1">
    <property type="nucleotide sequence ID" value="NZ_AXWS01000008.1"/>
</dbReference>